<keyword evidence="3" id="KW-0479">Metal-binding</keyword>
<evidence type="ECO:0000313" key="5">
    <source>
        <dbReference type="Proteomes" id="UP000248840"/>
    </source>
</evidence>
<organism evidence="4 5">
    <name type="scientific">Flavobacterium aciduliphilum</name>
    <dbReference type="NCBI Taxonomy" id="1101402"/>
    <lineage>
        <taxon>Bacteria</taxon>
        <taxon>Pseudomonadati</taxon>
        <taxon>Bacteroidota</taxon>
        <taxon>Flavobacteriia</taxon>
        <taxon>Flavobacteriales</taxon>
        <taxon>Flavobacteriaceae</taxon>
        <taxon>Flavobacterium</taxon>
    </lineage>
</organism>
<comment type="similarity">
    <text evidence="1">Belongs to the ADP-ribosylglycohydrolase family.</text>
</comment>
<dbReference type="RefSeq" id="WP_211306484.1">
    <property type="nucleotide sequence ID" value="NZ_QLSZ01000003.1"/>
</dbReference>
<dbReference type="Pfam" id="PF03747">
    <property type="entry name" value="ADP_ribosyl_GH"/>
    <property type="match status" value="1"/>
</dbReference>
<keyword evidence="3" id="KW-0460">Magnesium</keyword>
<keyword evidence="2 4" id="KW-0378">Hydrolase</keyword>
<dbReference type="EMBL" id="QLSZ01000003">
    <property type="protein sequence ID" value="RAR73846.1"/>
    <property type="molecule type" value="Genomic_DNA"/>
</dbReference>
<accession>A0A328YUW4</accession>
<reference evidence="4 5" key="1">
    <citation type="submission" date="2018-06" db="EMBL/GenBank/DDBJ databases">
        <title>Genomic Encyclopedia of Archaeal and Bacterial Type Strains, Phase II (KMG-II): from individual species to whole genera.</title>
        <authorList>
            <person name="Goeker M."/>
        </authorList>
    </citation>
    <scope>NUCLEOTIDE SEQUENCE [LARGE SCALE GENOMIC DNA]</scope>
    <source>
        <strain evidence="4 5">DSM 25663</strain>
    </source>
</reference>
<evidence type="ECO:0000256" key="1">
    <source>
        <dbReference type="ARBA" id="ARBA00010702"/>
    </source>
</evidence>
<dbReference type="AlphaFoldDB" id="A0A328YUW4"/>
<feature type="binding site" evidence="3">
    <location>
        <position position="56"/>
    </location>
    <ligand>
        <name>Mg(2+)</name>
        <dbReference type="ChEBI" id="CHEBI:18420"/>
        <label>1</label>
    </ligand>
</feature>
<comment type="cofactor">
    <cofactor evidence="3">
        <name>Mg(2+)</name>
        <dbReference type="ChEBI" id="CHEBI:18420"/>
    </cofactor>
    <text evidence="3">Binds 2 magnesium ions per subunit.</text>
</comment>
<feature type="binding site" evidence="3">
    <location>
        <position position="57"/>
    </location>
    <ligand>
        <name>Mg(2+)</name>
        <dbReference type="ChEBI" id="CHEBI:18420"/>
        <label>1</label>
    </ligand>
</feature>
<dbReference type="PANTHER" id="PTHR16222">
    <property type="entry name" value="ADP-RIBOSYLGLYCOHYDROLASE"/>
    <property type="match status" value="1"/>
</dbReference>
<dbReference type="Proteomes" id="UP000248840">
    <property type="component" value="Unassembled WGS sequence"/>
</dbReference>
<evidence type="ECO:0000313" key="4">
    <source>
        <dbReference type="EMBL" id="RAR73846.1"/>
    </source>
</evidence>
<feature type="binding site" evidence="3">
    <location>
        <position position="277"/>
    </location>
    <ligand>
        <name>Mg(2+)</name>
        <dbReference type="ChEBI" id="CHEBI:18420"/>
        <label>1</label>
    </ligand>
</feature>
<dbReference type="Gene3D" id="1.10.4080.10">
    <property type="entry name" value="ADP-ribosylation/Crystallin J1"/>
    <property type="match status" value="1"/>
</dbReference>
<dbReference type="InterPro" id="IPR036705">
    <property type="entry name" value="Ribosyl_crysJ1_sf"/>
</dbReference>
<protein>
    <submittedName>
        <fullName evidence="4">ADP-ribosylglycohydrolase</fullName>
    </submittedName>
</protein>
<keyword evidence="5" id="KW-1185">Reference proteome</keyword>
<dbReference type="InterPro" id="IPR005502">
    <property type="entry name" value="Ribosyl_crysJ1"/>
</dbReference>
<evidence type="ECO:0000256" key="3">
    <source>
        <dbReference type="PIRSR" id="PIRSR605502-1"/>
    </source>
</evidence>
<feature type="binding site" evidence="3">
    <location>
        <position position="276"/>
    </location>
    <ligand>
        <name>Mg(2+)</name>
        <dbReference type="ChEBI" id="CHEBI:18420"/>
        <label>1</label>
    </ligand>
</feature>
<gene>
    <name evidence="4" type="ORF">CLV55_103165</name>
</gene>
<evidence type="ECO:0000256" key="2">
    <source>
        <dbReference type="ARBA" id="ARBA00022801"/>
    </source>
</evidence>
<dbReference type="SUPFAM" id="SSF101478">
    <property type="entry name" value="ADP-ribosylglycohydrolase"/>
    <property type="match status" value="1"/>
</dbReference>
<name>A0A328YUW4_9FLAO</name>
<feature type="binding site" evidence="3">
    <location>
        <position position="55"/>
    </location>
    <ligand>
        <name>Mg(2+)</name>
        <dbReference type="ChEBI" id="CHEBI:18420"/>
        <label>1</label>
    </ligand>
</feature>
<proteinExistence type="inferred from homology"/>
<dbReference type="PANTHER" id="PTHR16222:SF24">
    <property type="entry name" value="ADP-RIBOSYLHYDROLASE ARH3"/>
    <property type="match status" value="1"/>
</dbReference>
<dbReference type="GO" id="GO:0016787">
    <property type="term" value="F:hydrolase activity"/>
    <property type="evidence" value="ECO:0007669"/>
    <property type="project" value="UniProtKB-KW"/>
</dbReference>
<comment type="caution">
    <text evidence="4">The sequence shown here is derived from an EMBL/GenBank/DDBJ whole genome shotgun (WGS) entry which is preliminary data.</text>
</comment>
<sequence>MNISSNKVIDCLLGVAVGDALGVPYEFKSTSEMLAHRATGMTEYGTHYQPIGTWSDDSSLTFCLAASLAKEYDLLDIARHFIRWKNESYWTATGYVFDIGITTQHAIQQLEEIISCNDLESLKNLKNYASEYDNGNGSLMRILPLLFYIKDKSLEEQFGFIWDVSSLTHKHIRAAMSCFIYLKLAEHVLNGAAKEAAYEHMRADVIELWEKINFEQSERHHFRRIISNPILETKREDLKSGGYVIEALEASLWCFMHESDYASVVLSVVNLGHDTDTTGAIAGGLAGLYYGANSIPEDWVKVIKRLDAIVALGTQLGDKLIS</sequence>
<feature type="binding site" evidence="3">
    <location>
        <position position="274"/>
    </location>
    <ligand>
        <name>Mg(2+)</name>
        <dbReference type="ChEBI" id="CHEBI:18420"/>
        <label>1</label>
    </ligand>
</feature>
<dbReference type="InterPro" id="IPR050792">
    <property type="entry name" value="ADP-ribosylglycohydrolase"/>
</dbReference>
<dbReference type="GO" id="GO:0046872">
    <property type="term" value="F:metal ion binding"/>
    <property type="evidence" value="ECO:0007669"/>
    <property type="project" value="UniProtKB-KW"/>
</dbReference>